<dbReference type="InterPro" id="IPR036397">
    <property type="entry name" value="RNaseH_sf"/>
</dbReference>
<dbReference type="InterPro" id="IPR047655">
    <property type="entry name" value="Transpos_IS630-like"/>
</dbReference>
<accession>A0ABZ0UQQ8</accession>
<keyword evidence="3" id="KW-1185">Reference proteome</keyword>
<reference evidence="2 3" key="1">
    <citation type="submission" date="2022-11" db="EMBL/GenBank/DDBJ databases">
        <title>Host association and intracellularity evolved multiple times independently in the Rickettsiales.</title>
        <authorList>
            <person name="Castelli M."/>
            <person name="Nardi T."/>
            <person name="Gammuto L."/>
            <person name="Bellinzona G."/>
            <person name="Sabaneyeva E."/>
            <person name="Potekhin A."/>
            <person name="Serra V."/>
            <person name="Petroni G."/>
            <person name="Sassera D."/>
        </authorList>
    </citation>
    <scope>NUCLEOTIDE SEQUENCE [LARGE SCALE GENOMIC DNA]</scope>
    <source>
        <strain evidence="2 3">NDG2</strain>
    </source>
</reference>
<protein>
    <submittedName>
        <fullName evidence="2">IS630 family transposase</fullName>
    </submittedName>
</protein>
<evidence type="ECO:0000313" key="2">
    <source>
        <dbReference type="EMBL" id="WPX96365.1"/>
    </source>
</evidence>
<dbReference type="NCBIfam" id="NF033545">
    <property type="entry name" value="transpos_IS630"/>
    <property type="match status" value="1"/>
</dbReference>
<evidence type="ECO:0000313" key="3">
    <source>
        <dbReference type="Proteomes" id="UP001327219"/>
    </source>
</evidence>
<gene>
    <name evidence="2" type="ORF">Bandiella_00475</name>
</gene>
<dbReference type="Gene3D" id="3.30.420.10">
    <property type="entry name" value="Ribonuclease H-like superfamily/Ribonuclease H"/>
    <property type="match status" value="1"/>
</dbReference>
<dbReference type="InterPro" id="IPR012337">
    <property type="entry name" value="RNaseH-like_sf"/>
</dbReference>
<proteinExistence type="predicted"/>
<dbReference type="SUPFAM" id="SSF53098">
    <property type="entry name" value="Ribonuclease H-like"/>
    <property type="match status" value="1"/>
</dbReference>
<name>A0ABZ0UQQ8_9RICK</name>
<feature type="domain" description="Tc1-like transposase DDE" evidence="1">
    <location>
        <begin position="14"/>
        <end position="111"/>
    </location>
</feature>
<dbReference type="Proteomes" id="UP001327219">
    <property type="component" value="Chromosome"/>
</dbReference>
<dbReference type="Pfam" id="PF13358">
    <property type="entry name" value="DDE_3"/>
    <property type="match status" value="1"/>
</dbReference>
<dbReference type="EMBL" id="CP110820">
    <property type="protein sequence ID" value="WPX96365.1"/>
    <property type="molecule type" value="Genomic_DNA"/>
</dbReference>
<dbReference type="InterPro" id="IPR038717">
    <property type="entry name" value="Tc1-like_DDE_dom"/>
</dbReference>
<dbReference type="RefSeq" id="WP_323733191.1">
    <property type="nucleotide sequence ID" value="NZ_CP110820.1"/>
</dbReference>
<sequence length="150" mass="17536">MAVTSHLEAITFTKKSFKVVTTDNLKVNGDCIIEFLKKLEQENQDKNKIYLICDNAGYHRSGKVKAYLENSKIELIFLPPYSPNLNPIERLWKFMHSIVTNNRFYPDFEAFSNSLHDFFDKIPKYKEKMRTLITDNFQTITTNHFANSSS</sequence>
<dbReference type="PANTHER" id="PTHR46564:SF1">
    <property type="entry name" value="TRANSPOSASE"/>
    <property type="match status" value="1"/>
</dbReference>
<dbReference type="PANTHER" id="PTHR46564">
    <property type="entry name" value="TRANSPOSASE"/>
    <property type="match status" value="1"/>
</dbReference>
<organism evidence="2 3">
    <name type="scientific">Candidatus Bandiella euplotis</name>
    <dbReference type="NCBI Taxonomy" id="1664265"/>
    <lineage>
        <taxon>Bacteria</taxon>
        <taxon>Pseudomonadati</taxon>
        <taxon>Pseudomonadota</taxon>
        <taxon>Alphaproteobacteria</taxon>
        <taxon>Rickettsiales</taxon>
        <taxon>Candidatus Midichloriaceae</taxon>
        <taxon>Candidatus Bandiella</taxon>
    </lineage>
</organism>
<evidence type="ECO:0000259" key="1">
    <source>
        <dbReference type="Pfam" id="PF13358"/>
    </source>
</evidence>